<evidence type="ECO:0000313" key="4">
    <source>
        <dbReference type="EMBL" id="PMB99289.1"/>
    </source>
</evidence>
<feature type="region of interest" description="Disordered" evidence="2">
    <location>
        <begin position="1"/>
        <end position="25"/>
    </location>
</feature>
<dbReference type="InterPro" id="IPR011542">
    <property type="entry name" value="SUF_FeS_clus_asmbl_SufD"/>
</dbReference>
<dbReference type="EMBL" id="PNFZ01000001">
    <property type="protein sequence ID" value="PMB99289.1"/>
    <property type="molecule type" value="Genomic_DNA"/>
</dbReference>
<dbReference type="Proteomes" id="UP000235703">
    <property type="component" value="Unassembled WGS sequence"/>
</dbReference>
<keyword evidence="5" id="KW-1185">Reference proteome</keyword>
<dbReference type="GO" id="GO:0016226">
    <property type="term" value="P:iron-sulfur cluster assembly"/>
    <property type="evidence" value="ECO:0007669"/>
    <property type="project" value="InterPro"/>
</dbReference>
<evidence type="ECO:0000256" key="2">
    <source>
        <dbReference type="SAM" id="MobiDB-lite"/>
    </source>
</evidence>
<comment type="similarity">
    <text evidence="1">Belongs to the iron-sulfur cluster assembly SufBD family.</text>
</comment>
<dbReference type="RefSeq" id="WP_102160204.1">
    <property type="nucleotide sequence ID" value="NZ_PNFZ01000001.1"/>
</dbReference>
<protein>
    <submittedName>
        <fullName evidence="4">Fe-S cluster assembly protein SufD</fullName>
    </submittedName>
</protein>
<sequence>MTQTLENPSEVQVPAKSRSERTRSFSVADFPQITGREEEWRFTPVRKLTDLLDDAGTGQSLNLSQDLPAGVTQEVIDLEAARTMGVLEPEDRPAAIAANQAPGVLHYDVPAGAELDKPVIIHADGVDGQTVHGHVVVTVGANAKATIVVEHEGKARYSELVSLLIGEGAEVTFASIQLWEDGSVHLGQHDALVGKDAQFKHIAISLGGDIVRLNSNVRYDGPGGEAELLGLYFADAGQHLEHRTYIDHNTPKATSNVLYKGALQGTDAHSVWIGDVLIRPEALGIDTYELNRNLILTEGARADSVPNLEIETGDIEGAGHASSTGRFDEEHLFYLMSRGIPETVARRLVVRGFFNEVIQQIRVPEIEEVLTEQIEDELSRSMM</sequence>
<dbReference type="Pfam" id="PF01458">
    <property type="entry name" value="SUFBD_core"/>
    <property type="match status" value="1"/>
</dbReference>
<dbReference type="PANTHER" id="PTHR43575:SF1">
    <property type="entry name" value="PROTEIN ABCI7, CHLOROPLASTIC"/>
    <property type="match status" value="1"/>
</dbReference>
<reference evidence="4 5" key="1">
    <citation type="submission" date="2017-09" db="EMBL/GenBank/DDBJ databases">
        <title>Bacterial strain isolated from the female urinary microbiota.</title>
        <authorList>
            <person name="Thomas-White K."/>
            <person name="Kumar N."/>
            <person name="Forster S."/>
            <person name="Putonti C."/>
            <person name="Lawley T."/>
            <person name="Wolfe A.J."/>
        </authorList>
    </citation>
    <scope>NUCLEOTIDE SEQUENCE [LARGE SCALE GENOMIC DNA]</scope>
    <source>
        <strain evidence="4 5">UMB0680</strain>
    </source>
</reference>
<accession>A0A2N6PKS1</accession>
<dbReference type="PANTHER" id="PTHR43575">
    <property type="entry name" value="PROTEIN ABCI7, CHLOROPLASTIC"/>
    <property type="match status" value="1"/>
</dbReference>
<name>A0A2N6PKS1_9MICO</name>
<dbReference type="SUPFAM" id="SSF101960">
    <property type="entry name" value="Stabilizer of iron transporter SufD"/>
    <property type="match status" value="1"/>
</dbReference>
<dbReference type="NCBIfam" id="TIGR01981">
    <property type="entry name" value="sufD"/>
    <property type="match status" value="1"/>
</dbReference>
<evidence type="ECO:0000313" key="5">
    <source>
        <dbReference type="Proteomes" id="UP000235703"/>
    </source>
</evidence>
<organism evidence="4 5">
    <name type="scientific">Brevibacterium luteolum</name>
    <dbReference type="NCBI Taxonomy" id="199591"/>
    <lineage>
        <taxon>Bacteria</taxon>
        <taxon>Bacillati</taxon>
        <taxon>Actinomycetota</taxon>
        <taxon>Actinomycetes</taxon>
        <taxon>Micrococcales</taxon>
        <taxon>Brevibacteriaceae</taxon>
        <taxon>Brevibacterium</taxon>
    </lineage>
</organism>
<comment type="caution">
    <text evidence="4">The sequence shown here is derived from an EMBL/GenBank/DDBJ whole genome shotgun (WGS) entry which is preliminary data.</text>
</comment>
<evidence type="ECO:0000259" key="3">
    <source>
        <dbReference type="Pfam" id="PF01458"/>
    </source>
</evidence>
<feature type="domain" description="SUF system FeS cluster assembly SufBD core" evidence="3">
    <location>
        <begin position="127"/>
        <end position="353"/>
    </location>
</feature>
<proteinExistence type="inferred from homology"/>
<gene>
    <name evidence="4" type="primary">sufD</name>
    <name evidence="4" type="ORF">CJ198_01775</name>
</gene>
<dbReference type="InterPro" id="IPR000825">
    <property type="entry name" value="SUF_FeS_clus_asmbl_SufBD_core"/>
</dbReference>
<evidence type="ECO:0000256" key="1">
    <source>
        <dbReference type="ARBA" id="ARBA00043967"/>
    </source>
</evidence>
<feature type="compositionally biased region" description="Polar residues" evidence="2">
    <location>
        <begin position="1"/>
        <end position="10"/>
    </location>
</feature>
<dbReference type="InterPro" id="IPR055346">
    <property type="entry name" value="Fe-S_cluster_assembly_SufBD"/>
</dbReference>
<dbReference type="InterPro" id="IPR037284">
    <property type="entry name" value="SUF_FeS_clus_asmbl_SufBD_sf"/>
</dbReference>
<dbReference type="OrthoDB" id="9803529at2"/>
<dbReference type="AlphaFoldDB" id="A0A2N6PKS1"/>